<gene>
    <name evidence="1" type="ORF">L1987_54096</name>
</gene>
<proteinExistence type="predicted"/>
<reference evidence="1 2" key="2">
    <citation type="journal article" date="2022" name="Mol. Ecol. Resour.">
        <title>The genomes of chicory, endive, great burdock and yacon provide insights into Asteraceae paleo-polyploidization history and plant inulin production.</title>
        <authorList>
            <person name="Fan W."/>
            <person name="Wang S."/>
            <person name="Wang H."/>
            <person name="Wang A."/>
            <person name="Jiang F."/>
            <person name="Liu H."/>
            <person name="Zhao H."/>
            <person name="Xu D."/>
            <person name="Zhang Y."/>
        </authorList>
    </citation>
    <scope>NUCLEOTIDE SEQUENCE [LARGE SCALE GENOMIC DNA]</scope>
    <source>
        <strain evidence="2">cv. Yunnan</strain>
        <tissue evidence="1">Leaves</tissue>
    </source>
</reference>
<organism evidence="1 2">
    <name type="scientific">Smallanthus sonchifolius</name>
    <dbReference type="NCBI Taxonomy" id="185202"/>
    <lineage>
        <taxon>Eukaryota</taxon>
        <taxon>Viridiplantae</taxon>
        <taxon>Streptophyta</taxon>
        <taxon>Embryophyta</taxon>
        <taxon>Tracheophyta</taxon>
        <taxon>Spermatophyta</taxon>
        <taxon>Magnoliopsida</taxon>
        <taxon>eudicotyledons</taxon>
        <taxon>Gunneridae</taxon>
        <taxon>Pentapetalae</taxon>
        <taxon>asterids</taxon>
        <taxon>campanulids</taxon>
        <taxon>Asterales</taxon>
        <taxon>Asteraceae</taxon>
        <taxon>Asteroideae</taxon>
        <taxon>Heliantheae alliance</taxon>
        <taxon>Millerieae</taxon>
        <taxon>Smallanthus</taxon>
    </lineage>
</organism>
<dbReference type="EMBL" id="CM042035">
    <property type="protein sequence ID" value="KAI3754314.1"/>
    <property type="molecule type" value="Genomic_DNA"/>
</dbReference>
<protein>
    <submittedName>
        <fullName evidence="1">Uncharacterized protein</fullName>
    </submittedName>
</protein>
<accession>A0ACB9E5Q9</accession>
<reference evidence="2" key="1">
    <citation type="journal article" date="2022" name="Mol. Ecol. Resour.">
        <title>The genomes of chicory, endive, great burdock and yacon provide insights into Asteraceae palaeo-polyploidization history and plant inulin production.</title>
        <authorList>
            <person name="Fan W."/>
            <person name="Wang S."/>
            <person name="Wang H."/>
            <person name="Wang A."/>
            <person name="Jiang F."/>
            <person name="Liu H."/>
            <person name="Zhao H."/>
            <person name="Xu D."/>
            <person name="Zhang Y."/>
        </authorList>
    </citation>
    <scope>NUCLEOTIDE SEQUENCE [LARGE SCALE GENOMIC DNA]</scope>
    <source>
        <strain evidence="2">cv. Yunnan</strain>
    </source>
</reference>
<comment type="caution">
    <text evidence="1">The sequence shown here is derived from an EMBL/GenBank/DDBJ whole genome shotgun (WGS) entry which is preliminary data.</text>
</comment>
<keyword evidence="2" id="KW-1185">Reference proteome</keyword>
<dbReference type="Proteomes" id="UP001056120">
    <property type="component" value="Linkage Group LG18"/>
</dbReference>
<sequence>MVEQTDWDKFITYTQSDKFKDVSKKTIEARSKYVYDHHLGRGGYTYLRDKLVQNNELAIDEIPSRALMWRKARENKNREYKNANIKVMADKL</sequence>
<evidence type="ECO:0000313" key="1">
    <source>
        <dbReference type="EMBL" id="KAI3754314.1"/>
    </source>
</evidence>
<evidence type="ECO:0000313" key="2">
    <source>
        <dbReference type="Proteomes" id="UP001056120"/>
    </source>
</evidence>
<name>A0ACB9E5Q9_9ASTR</name>